<evidence type="ECO:0000313" key="2">
    <source>
        <dbReference type="Proteomes" id="UP000050961"/>
    </source>
</evidence>
<dbReference type="RefSeq" id="WP_156406568.1">
    <property type="nucleotide sequence ID" value="NZ_AYZF01000002.1"/>
</dbReference>
<gene>
    <name evidence="1" type="ORF">FD15_GL000915</name>
</gene>
<protein>
    <submittedName>
        <fullName evidence="1">Uncharacterized protein</fullName>
    </submittedName>
</protein>
<accession>A0A023CXX7</accession>
<dbReference type="Proteomes" id="UP000050961">
    <property type="component" value="Unassembled WGS sequence"/>
</dbReference>
<comment type="caution">
    <text evidence="1">The sequence shown here is derived from an EMBL/GenBank/DDBJ whole genome shotgun (WGS) entry which is preliminary data.</text>
</comment>
<sequence>MEKLKDQYISLSNKEMVKVVGVHNAAWWIGEKFGEVNYAAEQAGKLRAHRYG</sequence>
<evidence type="ECO:0000313" key="1">
    <source>
        <dbReference type="EMBL" id="KRN07624.1"/>
    </source>
</evidence>
<dbReference type="PATRIC" id="fig|1423806.3.peg.933"/>
<reference evidence="1 2" key="1">
    <citation type="journal article" date="2015" name="Genome Announc.">
        <title>Expanding the biotechnology potential of lactobacilli through comparative genomics of 213 strains and associated genera.</title>
        <authorList>
            <person name="Sun Z."/>
            <person name="Harris H.M."/>
            <person name="McCann A."/>
            <person name="Guo C."/>
            <person name="Argimon S."/>
            <person name="Zhang W."/>
            <person name="Yang X."/>
            <person name="Jeffery I.B."/>
            <person name="Cooney J.C."/>
            <person name="Kagawa T.F."/>
            <person name="Liu W."/>
            <person name="Song Y."/>
            <person name="Salvetti E."/>
            <person name="Wrobel A."/>
            <person name="Rasinkangas P."/>
            <person name="Parkhill J."/>
            <person name="Rea M.C."/>
            <person name="O'Sullivan O."/>
            <person name="Ritari J."/>
            <person name="Douillard F.P."/>
            <person name="Paul Ross R."/>
            <person name="Yang R."/>
            <person name="Briner A.E."/>
            <person name="Felis G.E."/>
            <person name="de Vos W.M."/>
            <person name="Barrangou R."/>
            <person name="Klaenhammer T.R."/>
            <person name="Caufield P.W."/>
            <person name="Cui Y."/>
            <person name="Zhang H."/>
            <person name="O'Toole P.W."/>
        </authorList>
    </citation>
    <scope>NUCLEOTIDE SEQUENCE [LARGE SCALE GENOMIC DNA]</scope>
    <source>
        <strain evidence="1 2">DSM 21376</strain>
    </source>
</reference>
<name>A0A023CXX7_9LACO</name>
<proteinExistence type="predicted"/>
<keyword evidence="2" id="KW-1185">Reference proteome</keyword>
<organism evidence="1 2">
    <name type="scientific">Liquorilactobacillus sucicola DSM 21376 = JCM 15457</name>
    <dbReference type="NCBI Taxonomy" id="1423806"/>
    <lineage>
        <taxon>Bacteria</taxon>
        <taxon>Bacillati</taxon>
        <taxon>Bacillota</taxon>
        <taxon>Bacilli</taxon>
        <taxon>Lactobacillales</taxon>
        <taxon>Lactobacillaceae</taxon>
        <taxon>Liquorilactobacillus</taxon>
    </lineage>
</organism>
<dbReference type="AlphaFoldDB" id="A0A023CXX7"/>
<dbReference type="EMBL" id="AYZF01000002">
    <property type="protein sequence ID" value="KRN07624.1"/>
    <property type="molecule type" value="Genomic_DNA"/>
</dbReference>